<accession>A0A8T2XCJ6</accession>
<proteinExistence type="inferred from homology"/>
<dbReference type="GO" id="GO:0050661">
    <property type="term" value="F:NADP binding"/>
    <property type="evidence" value="ECO:0007669"/>
    <property type="project" value="InterPro"/>
</dbReference>
<keyword evidence="5 6" id="KW-0560">Oxidoreductase</keyword>
<name>A0A8T2XCJ6_POPDE</name>
<evidence type="ECO:0000256" key="6">
    <source>
        <dbReference type="RuleBase" id="RU361177"/>
    </source>
</evidence>
<evidence type="ECO:0000256" key="3">
    <source>
        <dbReference type="ARBA" id="ARBA00022827"/>
    </source>
</evidence>
<evidence type="ECO:0000256" key="4">
    <source>
        <dbReference type="ARBA" id="ARBA00022857"/>
    </source>
</evidence>
<evidence type="ECO:0000256" key="2">
    <source>
        <dbReference type="ARBA" id="ARBA00022630"/>
    </source>
</evidence>
<sequence>MQASPNSLSSHHVAVIGAGAAGLVAARELHREGHKVVVFEKDDQVGGLWMYDPRVEPDPLGLDLIRPVVHSSLYESLRTNLPRETMGFMDYPFVTREGEGRDPRRFPGHREVLMYLQDYAREFGIEEMVRFGCEVVNVEMIGTGKWKVKSKRKRLDDNDRGDDFADHEDFDAVVVCVGHYTQPRIAEIPGINLWPGKQIHSHNYRIPEPFRDQIVKGVSEVPRIIMNIVTGLLYLVLVDATLSELCVNFLFLSVNIIILIGASASAADISVEIAGLAKEVHIARRSAVDDDTYEKKPGYDNIWLHSTIERACEDGTVIFRDGSVILADVILHCTGYKYGFPFLETDGIVTVDDNRVGPLYKHVFPPILAPWLSFVGIPYWTFPFPTFEVQSKWIAGVLSGRIALPSQEDMMEDVKIYYSELEASGVPKHHTHNLADSTNDYNKWLASQCQCSCFEEWRIEMSREILKNWRARPNMYRDEWDDDHLILQAHEDFNRRISNKASNGHI</sequence>
<comment type="similarity">
    <text evidence="1 6">Belongs to the FMO family.</text>
</comment>
<dbReference type="InterPro" id="IPR000960">
    <property type="entry name" value="Flavin_mOase"/>
</dbReference>
<keyword evidence="4" id="KW-0521">NADP</keyword>
<evidence type="ECO:0000256" key="5">
    <source>
        <dbReference type="ARBA" id="ARBA00023002"/>
    </source>
</evidence>
<comment type="cofactor">
    <cofactor evidence="6">
        <name>FAD</name>
        <dbReference type="ChEBI" id="CHEBI:57692"/>
    </cofactor>
</comment>
<dbReference type="PANTHER" id="PTHR23023">
    <property type="entry name" value="DIMETHYLANILINE MONOOXYGENASE"/>
    <property type="match status" value="1"/>
</dbReference>
<feature type="transmembrane region" description="Helical" evidence="7">
    <location>
        <begin position="224"/>
        <end position="242"/>
    </location>
</feature>
<dbReference type="InterPro" id="IPR050346">
    <property type="entry name" value="FMO-like"/>
</dbReference>
<evidence type="ECO:0000256" key="1">
    <source>
        <dbReference type="ARBA" id="ARBA00009183"/>
    </source>
</evidence>
<dbReference type="GO" id="GO:0004499">
    <property type="term" value="F:N,N-dimethylaniline monooxygenase activity"/>
    <property type="evidence" value="ECO:0007669"/>
    <property type="project" value="InterPro"/>
</dbReference>
<feature type="transmembrane region" description="Helical" evidence="7">
    <location>
        <begin position="249"/>
        <end position="267"/>
    </location>
</feature>
<keyword evidence="2 6" id="KW-0285">Flavoprotein</keyword>
<keyword evidence="7" id="KW-0812">Transmembrane</keyword>
<dbReference type="PIRSF" id="PIRSF000332">
    <property type="entry name" value="FMO"/>
    <property type="match status" value="1"/>
</dbReference>
<keyword evidence="3 6" id="KW-0274">FAD</keyword>
<dbReference type="Gene3D" id="3.50.50.60">
    <property type="entry name" value="FAD/NAD(P)-binding domain"/>
    <property type="match status" value="2"/>
</dbReference>
<dbReference type="PRINTS" id="PR00370">
    <property type="entry name" value="FMOXYGENASE"/>
</dbReference>
<dbReference type="Proteomes" id="UP000807159">
    <property type="component" value="Chromosome 13"/>
</dbReference>
<evidence type="ECO:0000313" key="8">
    <source>
        <dbReference type="EMBL" id="KAH8490896.1"/>
    </source>
</evidence>
<comment type="caution">
    <text evidence="8">The sequence shown here is derived from an EMBL/GenBank/DDBJ whole genome shotgun (WGS) entry which is preliminary data.</text>
</comment>
<evidence type="ECO:0000313" key="9">
    <source>
        <dbReference type="Proteomes" id="UP000807159"/>
    </source>
</evidence>
<gene>
    <name evidence="8" type="ORF">H0E87_023145</name>
</gene>
<dbReference type="AlphaFoldDB" id="A0A8T2XCJ6"/>
<dbReference type="InterPro" id="IPR036188">
    <property type="entry name" value="FAD/NAD-bd_sf"/>
</dbReference>
<dbReference type="EMBL" id="JACEGQ020000013">
    <property type="protein sequence ID" value="KAH8490896.1"/>
    <property type="molecule type" value="Genomic_DNA"/>
</dbReference>
<organism evidence="8 9">
    <name type="scientific">Populus deltoides</name>
    <name type="common">Eastern poplar</name>
    <name type="synonym">Eastern cottonwood</name>
    <dbReference type="NCBI Taxonomy" id="3696"/>
    <lineage>
        <taxon>Eukaryota</taxon>
        <taxon>Viridiplantae</taxon>
        <taxon>Streptophyta</taxon>
        <taxon>Embryophyta</taxon>
        <taxon>Tracheophyta</taxon>
        <taxon>Spermatophyta</taxon>
        <taxon>Magnoliopsida</taxon>
        <taxon>eudicotyledons</taxon>
        <taxon>Gunneridae</taxon>
        <taxon>Pentapetalae</taxon>
        <taxon>rosids</taxon>
        <taxon>fabids</taxon>
        <taxon>Malpighiales</taxon>
        <taxon>Salicaceae</taxon>
        <taxon>Saliceae</taxon>
        <taxon>Populus</taxon>
    </lineage>
</organism>
<dbReference type="Pfam" id="PF00743">
    <property type="entry name" value="FMO-like"/>
    <property type="match status" value="2"/>
</dbReference>
<dbReference type="SUPFAM" id="SSF51905">
    <property type="entry name" value="FAD/NAD(P)-binding domain"/>
    <property type="match status" value="2"/>
</dbReference>
<evidence type="ECO:0000256" key="7">
    <source>
        <dbReference type="SAM" id="Phobius"/>
    </source>
</evidence>
<dbReference type="GO" id="GO:0050660">
    <property type="term" value="F:flavin adenine dinucleotide binding"/>
    <property type="evidence" value="ECO:0007669"/>
    <property type="project" value="InterPro"/>
</dbReference>
<keyword evidence="9" id="KW-1185">Reference proteome</keyword>
<keyword evidence="6" id="KW-0503">Monooxygenase</keyword>
<keyword evidence="7" id="KW-0472">Membrane</keyword>
<dbReference type="EC" id="1.-.-.-" evidence="6"/>
<dbReference type="InterPro" id="IPR020946">
    <property type="entry name" value="Flavin_mOase-like"/>
</dbReference>
<protein>
    <recommendedName>
        <fullName evidence="6">Flavin-containing monooxygenase</fullName>
        <ecNumber evidence="6">1.-.-.-</ecNumber>
    </recommendedName>
</protein>
<keyword evidence="7" id="KW-1133">Transmembrane helix</keyword>
<reference evidence="8" key="1">
    <citation type="journal article" date="2021" name="J. Hered.">
        <title>Genome Assembly of Salicaceae Populus deltoides (Eastern Cottonwood) I-69 Based on Nanopore Sequencing and Hi-C Technologies.</title>
        <authorList>
            <person name="Bai S."/>
            <person name="Wu H."/>
            <person name="Zhang J."/>
            <person name="Pan Z."/>
            <person name="Zhao W."/>
            <person name="Li Z."/>
            <person name="Tong C."/>
        </authorList>
    </citation>
    <scope>NUCLEOTIDE SEQUENCE</scope>
    <source>
        <tissue evidence="8">Leaf</tissue>
    </source>
</reference>